<name>A0ACC2PX95_9HYME</name>
<proteinExistence type="predicted"/>
<dbReference type="Proteomes" id="UP001239111">
    <property type="component" value="Chromosome 1"/>
</dbReference>
<gene>
    <name evidence="1" type="ORF">QAD02_023362</name>
</gene>
<evidence type="ECO:0000313" key="1">
    <source>
        <dbReference type="EMBL" id="KAJ8687568.1"/>
    </source>
</evidence>
<comment type="caution">
    <text evidence="1">The sequence shown here is derived from an EMBL/GenBank/DDBJ whole genome shotgun (WGS) entry which is preliminary data.</text>
</comment>
<organism evidence="1 2">
    <name type="scientific">Eretmocerus hayati</name>
    <dbReference type="NCBI Taxonomy" id="131215"/>
    <lineage>
        <taxon>Eukaryota</taxon>
        <taxon>Metazoa</taxon>
        <taxon>Ecdysozoa</taxon>
        <taxon>Arthropoda</taxon>
        <taxon>Hexapoda</taxon>
        <taxon>Insecta</taxon>
        <taxon>Pterygota</taxon>
        <taxon>Neoptera</taxon>
        <taxon>Endopterygota</taxon>
        <taxon>Hymenoptera</taxon>
        <taxon>Apocrita</taxon>
        <taxon>Proctotrupomorpha</taxon>
        <taxon>Chalcidoidea</taxon>
        <taxon>Aphelinidae</taxon>
        <taxon>Aphelininae</taxon>
        <taxon>Eretmocerus</taxon>
    </lineage>
</organism>
<accession>A0ACC2PX95</accession>
<keyword evidence="2" id="KW-1185">Reference proteome</keyword>
<dbReference type="EMBL" id="CM056741">
    <property type="protein sequence ID" value="KAJ8687568.1"/>
    <property type="molecule type" value="Genomic_DNA"/>
</dbReference>
<protein>
    <submittedName>
        <fullName evidence="1">Uncharacterized protein</fullName>
    </submittedName>
</protein>
<evidence type="ECO:0000313" key="2">
    <source>
        <dbReference type="Proteomes" id="UP001239111"/>
    </source>
</evidence>
<reference evidence="1" key="1">
    <citation type="submission" date="2023-04" db="EMBL/GenBank/DDBJ databases">
        <title>A chromosome-level genome assembly of the parasitoid wasp Eretmocerus hayati.</title>
        <authorList>
            <person name="Zhong Y."/>
            <person name="Liu S."/>
            <person name="Liu Y."/>
        </authorList>
    </citation>
    <scope>NUCLEOTIDE SEQUENCE</scope>
    <source>
        <strain evidence="1">ZJU_SS_LIU_2023</strain>
    </source>
</reference>
<sequence>MTEDFILMESPQTIILEKIFPNPTPEDTHLMNEIDIPYQMGLATLSFDFPNDLTMDVGEELPGELLLGNTPVINKCTASREDDTERIVQGLNEEQPLAKEIGGKTLPSDCTPKNLQIRRKRQRKGAEKLSDESLVSMKAIHPTPTKKIRQPTSASLSRSSGDCKKRLLNIFEDEPMPMEVSEAIYEADLPLDDPIRDHELGGGKNNASQMEPMDLLTTLHNFDSMVPDKNPTVEIPQTFHEATPSHLSQSIPFDMLEKNEIPSDPFADSCLRLKNNRNDDPSTFVEEFCRKKSKPRQNGCKPSKLAIKEIRIVLEKIRISEVMVDEDKLQEEPAHLQTNDIDFGELNMQFNSNFHLQDDQQPVNNNRLSPSIFHSTLATDVLASVPQRRTSNEFSATNGSSPISDVYCLIKESWLKGNYTVSQVSKVPFEEIFPPTKIDVFGIIRRLMDCFSLESEKKVELYQEKPYATLFIVQPREHSGL</sequence>